<evidence type="ECO:0000313" key="14">
    <source>
        <dbReference type="Proteomes" id="UP000013378"/>
    </source>
</evidence>
<keyword evidence="10 13" id="KW-0326">Glycosidase</keyword>
<dbReference type="InterPro" id="IPR032091">
    <property type="entry name" value="Malt_amylase-like_C"/>
</dbReference>
<dbReference type="STRING" id="1304284.L21TH_1160"/>
<keyword evidence="5" id="KW-0479">Metal-binding</keyword>
<dbReference type="InterPro" id="IPR013780">
    <property type="entry name" value="Glyco_hydro_b"/>
</dbReference>
<dbReference type="AlphaFoldDB" id="R1CVX1"/>
<evidence type="ECO:0000256" key="5">
    <source>
        <dbReference type="ARBA" id="ARBA00022723"/>
    </source>
</evidence>
<evidence type="ECO:0000259" key="12">
    <source>
        <dbReference type="SMART" id="SM00642"/>
    </source>
</evidence>
<dbReference type="PROSITE" id="PS51257">
    <property type="entry name" value="PROKAR_LIPOPROTEIN"/>
    <property type="match status" value="1"/>
</dbReference>
<dbReference type="GO" id="GO:0005509">
    <property type="term" value="F:calcium ion binding"/>
    <property type="evidence" value="ECO:0007669"/>
    <property type="project" value="InterPro"/>
</dbReference>
<dbReference type="EC" id="3.2.1.1" evidence="4"/>
<dbReference type="Pfam" id="PF00128">
    <property type="entry name" value="Alpha-amylase"/>
    <property type="match status" value="1"/>
</dbReference>
<dbReference type="PANTHER" id="PTHR10357:SF215">
    <property type="entry name" value="ALPHA-AMYLASE 1"/>
    <property type="match status" value="1"/>
</dbReference>
<comment type="caution">
    <text evidence="13">The sequence shown here is derived from an EMBL/GenBank/DDBJ whole genome shotgun (WGS) entry which is preliminary data.</text>
</comment>
<evidence type="ECO:0000256" key="1">
    <source>
        <dbReference type="ARBA" id="ARBA00000548"/>
    </source>
</evidence>
<dbReference type="Proteomes" id="UP000013378">
    <property type="component" value="Unassembled WGS sequence"/>
</dbReference>
<dbReference type="InterPro" id="IPR017853">
    <property type="entry name" value="GH"/>
</dbReference>
<evidence type="ECO:0000313" key="13">
    <source>
        <dbReference type="EMBL" id="EOD00789.1"/>
    </source>
</evidence>
<feature type="chain" id="PRO_5039616393" description="alpha-amylase" evidence="11">
    <location>
        <begin position="24"/>
        <end position="496"/>
    </location>
</feature>
<evidence type="ECO:0000256" key="11">
    <source>
        <dbReference type="SAM" id="SignalP"/>
    </source>
</evidence>
<evidence type="ECO:0000256" key="8">
    <source>
        <dbReference type="ARBA" id="ARBA00022837"/>
    </source>
</evidence>
<dbReference type="SUPFAM" id="SSF51011">
    <property type="entry name" value="Glycosyl hydrolase domain"/>
    <property type="match status" value="1"/>
</dbReference>
<evidence type="ECO:0000256" key="3">
    <source>
        <dbReference type="ARBA" id="ARBA00008061"/>
    </source>
</evidence>
<dbReference type="CDD" id="cd11339">
    <property type="entry name" value="AmyAc_bac_CMD_like_2"/>
    <property type="match status" value="1"/>
</dbReference>
<comment type="similarity">
    <text evidence="3">Belongs to the glycosyl hydrolase 13 family.</text>
</comment>
<dbReference type="GO" id="GO:0005975">
    <property type="term" value="P:carbohydrate metabolic process"/>
    <property type="evidence" value="ECO:0007669"/>
    <property type="project" value="InterPro"/>
</dbReference>
<evidence type="ECO:0000256" key="10">
    <source>
        <dbReference type="ARBA" id="ARBA00023295"/>
    </source>
</evidence>
<evidence type="ECO:0000256" key="4">
    <source>
        <dbReference type="ARBA" id="ARBA00012595"/>
    </source>
</evidence>
<comment type="catalytic activity">
    <reaction evidence="1">
        <text>Endohydrolysis of (1-&gt;4)-alpha-D-glucosidic linkages in polysaccharides containing three or more (1-&gt;4)-alpha-linked D-glucose units.</text>
        <dbReference type="EC" id="3.2.1.1"/>
    </reaction>
</comment>
<comment type="cofactor">
    <cofactor evidence="2">
        <name>Ca(2+)</name>
        <dbReference type="ChEBI" id="CHEBI:29108"/>
    </cofactor>
</comment>
<keyword evidence="7 13" id="KW-0378">Hydrolase</keyword>
<dbReference type="PANTHER" id="PTHR10357">
    <property type="entry name" value="ALPHA-AMYLASE FAMILY MEMBER"/>
    <property type="match status" value="1"/>
</dbReference>
<evidence type="ECO:0000256" key="7">
    <source>
        <dbReference type="ARBA" id="ARBA00022801"/>
    </source>
</evidence>
<proteinExistence type="inferred from homology"/>
<evidence type="ECO:0000256" key="9">
    <source>
        <dbReference type="ARBA" id="ARBA00023277"/>
    </source>
</evidence>
<dbReference type="InterPro" id="IPR013777">
    <property type="entry name" value="A-amylase-like"/>
</dbReference>
<dbReference type="SUPFAM" id="SSF51445">
    <property type="entry name" value="(Trans)glycosidases"/>
    <property type="match status" value="1"/>
</dbReference>
<dbReference type="PATRIC" id="fig|1304284.3.peg.1136"/>
<dbReference type="OrthoDB" id="9805159at2"/>
<feature type="signal peptide" evidence="11">
    <location>
        <begin position="1"/>
        <end position="23"/>
    </location>
</feature>
<keyword evidence="6 11" id="KW-0732">Signal</keyword>
<dbReference type="PIRSF" id="PIRSF001024">
    <property type="entry name" value="Alph-amyl_fung"/>
    <property type="match status" value="1"/>
</dbReference>
<keyword evidence="8" id="KW-0106">Calcium</keyword>
<dbReference type="Pfam" id="PF16657">
    <property type="entry name" value="Malt_amylase_C"/>
    <property type="match status" value="1"/>
</dbReference>
<dbReference type="eggNOG" id="COG0366">
    <property type="taxonomic scope" value="Bacteria"/>
</dbReference>
<reference evidence="13 14" key="1">
    <citation type="journal article" date="2015" name="Geomicrobiol. J.">
        <title>Caldisalinibacter kiritimatiensis gen. nov., sp. nov., a moderately thermohalophilic thiosulfate-reducing bacterium from a hypersaline microbial mat.</title>
        <authorList>
            <person name="Ben Hania W."/>
            <person name="Joseph M."/>
            <person name="Fiebig A."/>
            <person name="Bunk B."/>
            <person name="Klenk H.-P."/>
            <person name="Fardeau M.-L."/>
            <person name="Spring S."/>
        </authorList>
    </citation>
    <scope>NUCLEOTIDE SEQUENCE [LARGE SCALE GENOMIC DNA]</scope>
    <source>
        <strain evidence="13 14">L21-TH-D2</strain>
    </source>
</reference>
<dbReference type="GO" id="GO:0004556">
    <property type="term" value="F:alpha-amylase activity"/>
    <property type="evidence" value="ECO:0007669"/>
    <property type="project" value="UniProtKB-EC"/>
</dbReference>
<dbReference type="SMART" id="SM00642">
    <property type="entry name" value="Aamy"/>
    <property type="match status" value="1"/>
</dbReference>
<evidence type="ECO:0000256" key="6">
    <source>
        <dbReference type="ARBA" id="ARBA00022729"/>
    </source>
</evidence>
<keyword evidence="9" id="KW-0119">Carbohydrate metabolism</keyword>
<protein>
    <recommendedName>
        <fullName evidence="4">alpha-amylase</fullName>
        <ecNumber evidence="4">3.2.1.1</ecNumber>
    </recommendedName>
</protein>
<dbReference type="Gene3D" id="3.20.20.80">
    <property type="entry name" value="Glycosidases"/>
    <property type="match status" value="1"/>
</dbReference>
<accession>R1CVX1</accession>
<dbReference type="EMBL" id="ARZA01000117">
    <property type="protein sequence ID" value="EOD00789.1"/>
    <property type="molecule type" value="Genomic_DNA"/>
</dbReference>
<dbReference type="RefSeq" id="WP_006311586.1">
    <property type="nucleotide sequence ID" value="NZ_ARZA01000117.1"/>
</dbReference>
<dbReference type="InterPro" id="IPR006047">
    <property type="entry name" value="GH13_cat_dom"/>
</dbReference>
<sequence>MFKKTISIIIIVCMLVLSIGCESTDTQPKQNVENTKSKEHDTIKYEVDNDGGSFSQNDLIYFIMTDRFNDGDTSNNNFNDVNKNNPRAYHGGDIKGVIEKLDYIKSLGATAIWLTPVMKNQPYGYHGYWITDFYSVDPHLGTLEDLKTLVKEAHKRDIKVILDHVVNHTGYKSPWLKDNEKKDWFHPKLEITNWADQEQVENGWLAGLPDLNQDNPEVKKYLFKNALWWIEQTGIDGMRLDTVKHVDKEFWNEFAHTIKSKYPDFYLLGEVWSDSTGYLELYHQLGIDGVTNYSMYKGITNTFKRFGKTTSLIHAIEKEYRFSDPNINGLFIDNHDNTRFVTLAGEYGQQYLKQALTFIMTYPAIPIIYYGTEIGMEGGNDPDNRRDMKWDKVESSEILKFYRNLVKLRNTNEALKSDKFELLDHDSYFMSYIRENNGESVIVVMNVQNKKKEVTVNIPTDNKVYKNYLTNETYNVESGKISLTLKPLDILILVSN</sequence>
<feature type="domain" description="Glycosyl hydrolase family 13 catalytic" evidence="12">
    <location>
        <begin position="62"/>
        <end position="409"/>
    </location>
</feature>
<dbReference type="Gene3D" id="2.60.40.1180">
    <property type="entry name" value="Golgi alpha-mannosidase II"/>
    <property type="match status" value="1"/>
</dbReference>
<organism evidence="13 14">
    <name type="scientific">Caldisalinibacter kiritimatiensis</name>
    <dbReference type="NCBI Taxonomy" id="1304284"/>
    <lineage>
        <taxon>Bacteria</taxon>
        <taxon>Bacillati</taxon>
        <taxon>Bacillota</taxon>
        <taxon>Tissierellia</taxon>
        <taxon>Tissierellales</taxon>
        <taxon>Thermohalobacteraceae</taxon>
        <taxon>Caldisalinibacter</taxon>
    </lineage>
</organism>
<evidence type="ECO:0000256" key="2">
    <source>
        <dbReference type="ARBA" id="ARBA00001913"/>
    </source>
</evidence>
<keyword evidence="14" id="KW-1185">Reference proteome</keyword>
<gene>
    <name evidence="13" type="ORF">L21TH_1160</name>
</gene>
<name>R1CVX1_9FIRM</name>